<comment type="caution">
    <text evidence="1">The sequence shown here is derived from an EMBL/GenBank/DDBJ whole genome shotgun (WGS) entry which is preliminary data.</text>
</comment>
<proteinExistence type="predicted"/>
<sequence length="105" mass="11415">MKQNFGNKEVTVKDQSIVAPQNLKVEKMSLAGVGNAAAGVAVVEVAKYLATSPENKPATKKDIQELKSLLISGERYLPVNNVPNDGFGRKPYYDVETGDVVYLFV</sequence>
<gene>
    <name evidence="1" type="ORF">CSW08_12795</name>
</gene>
<dbReference type="Proteomes" id="UP000233435">
    <property type="component" value="Unassembled WGS sequence"/>
</dbReference>
<protein>
    <submittedName>
        <fullName evidence="1">Uncharacterized protein</fullName>
    </submittedName>
</protein>
<reference evidence="1 2" key="1">
    <citation type="submission" date="2017-12" db="EMBL/GenBank/DDBJ databases">
        <title>Confluentibacter flavum sp. nov., isolated from the saline lake.</title>
        <authorList>
            <person name="Yu L."/>
        </authorList>
    </citation>
    <scope>NUCLEOTIDE SEQUENCE [LARGE SCALE GENOMIC DNA]</scope>
    <source>
        <strain evidence="1 2">3B</strain>
    </source>
</reference>
<dbReference type="RefSeq" id="WP_106660268.1">
    <property type="nucleotide sequence ID" value="NZ_PJEO01000049.1"/>
</dbReference>
<organism evidence="1 2">
    <name type="scientific">Confluentibacter flavum</name>
    <dbReference type="NCBI Taxonomy" id="1909700"/>
    <lineage>
        <taxon>Bacteria</taxon>
        <taxon>Pseudomonadati</taxon>
        <taxon>Bacteroidota</taxon>
        <taxon>Flavobacteriia</taxon>
        <taxon>Flavobacteriales</taxon>
        <taxon>Flavobacteriaceae</taxon>
        <taxon>Confluentibacter</taxon>
    </lineage>
</organism>
<evidence type="ECO:0000313" key="1">
    <source>
        <dbReference type="EMBL" id="PKQ44525.1"/>
    </source>
</evidence>
<keyword evidence="2" id="KW-1185">Reference proteome</keyword>
<evidence type="ECO:0000313" key="2">
    <source>
        <dbReference type="Proteomes" id="UP000233435"/>
    </source>
</evidence>
<accession>A0A2N3HHR8</accession>
<dbReference type="AlphaFoldDB" id="A0A2N3HHR8"/>
<name>A0A2N3HHR8_9FLAO</name>
<dbReference type="OrthoDB" id="1363909at2"/>
<dbReference type="EMBL" id="PJEO01000049">
    <property type="protein sequence ID" value="PKQ44525.1"/>
    <property type="molecule type" value="Genomic_DNA"/>
</dbReference>